<feature type="chain" id="PRO_5044998948" evidence="2">
    <location>
        <begin position="25"/>
        <end position="646"/>
    </location>
</feature>
<dbReference type="Pfam" id="PF00149">
    <property type="entry name" value="Metallophos"/>
    <property type="match status" value="1"/>
</dbReference>
<comment type="caution">
    <text evidence="6">The sequence shown here is derived from an EMBL/GenBank/DDBJ whole genome shotgun (WGS) entry which is preliminary data.</text>
</comment>
<keyword evidence="7" id="KW-1185">Reference proteome</keyword>
<reference evidence="7" key="1">
    <citation type="journal article" date="2019" name="Int. J. Syst. Evol. Microbiol.">
        <title>The Global Catalogue of Microorganisms (GCM) 10K type strain sequencing project: providing services to taxonomists for standard genome sequencing and annotation.</title>
        <authorList>
            <consortium name="The Broad Institute Genomics Platform"/>
            <consortium name="The Broad Institute Genome Sequencing Center for Infectious Disease"/>
            <person name="Wu L."/>
            <person name="Ma J."/>
        </authorList>
    </citation>
    <scope>NUCLEOTIDE SEQUENCE [LARGE SCALE GENOMIC DNA]</scope>
    <source>
        <strain evidence="7">JCM 14232</strain>
    </source>
</reference>
<feature type="domain" description="5'-Nucleotidase C-terminal" evidence="5">
    <location>
        <begin position="401"/>
        <end position="563"/>
    </location>
</feature>
<dbReference type="PROSITE" id="PS51257">
    <property type="entry name" value="PROKAR_LIPOPROTEIN"/>
    <property type="match status" value="1"/>
</dbReference>
<dbReference type="PANTHER" id="PTHR11575:SF6">
    <property type="entry name" value="2',3'-CYCLIC-NUCLEOTIDE 2'-PHOSPHODIESTERASE_3'-NUCLEOTIDASE"/>
    <property type="match status" value="1"/>
</dbReference>
<evidence type="ECO:0000313" key="7">
    <source>
        <dbReference type="Proteomes" id="UP001410648"/>
    </source>
</evidence>
<dbReference type="SUPFAM" id="SSF56300">
    <property type="entry name" value="Metallo-dependent phosphatases"/>
    <property type="match status" value="1"/>
</dbReference>
<dbReference type="RefSeq" id="WP_346023924.1">
    <property type="nucleotide sequence ID" value="NZ_BAAADA010000034.1"/>
</dbReference>
<feature type="domain" description="Calcineurin-like phosphoesterase" evidence="4">
    <location>
        <begin position="69"/>
        <end position="297"/>
    </location>
</feature>
<dbReference type="InterPro" id="IPR036907">
    <property type="entry name" value="5'-Nucleotdase_C_sf"/>
</dbReference>
<dbReference type="InterPro" id="IPR008334">
    <property type="entry name" value="5'-Nucleotdase_C"/>
</dbReference>
<evidence type="ECO:0000256" key="2">
    <source>
        <dbReference type="RuleBase" id="RU362119"/>
    </source>
</evidence>
<keyword evidence="2" id="KW-0378">Hydrolase</keyword>
<dbReference type="PRINTS" id="PR01607">
    <property type="entry name" value="APYRASEFAMLY"/>
</dbReference>
<organism evidence="6 7">
    <name type="scientific">Alkalibacterium indicireducens</name>
    <dbReference type="NCBI Taxonomy" id="398758"/>
    <lineage>
        <taxon>Bacteria</taxon>
        <taxon>Bacillati</taxon>
        <taxon>Bacillota</taxon>
        <taxon>Bacilli</taxon>
        <taxon>Lactobacillales</taxon>
        <taxon>Carnobacteriaceae</taxon>
        <taxon>Alkalibacterium</taxon>
    </lineage>
</organism>
<dbReference type="Proteomes" id="UP001410648">
    <property type="component" value="Unassembled WGS sequence"/>
</dbReference>
<evidence type="ECO:0000259" key="4">
    <source>
        <dbReference type="Pfam" id="PF00149"/>
    </source>
</evidence>
<dbReference type="SUPFAM" id="SSF55816">
    <property type="entry name" value="5'-nucleotidase (syn. UDP-sugar hydrolase), C-terminal domain"/>
    <property type="match status" value="1"/>
</dbReference>
<keyword evidence="2" id="KW-0547">Nucleotide-binding</keyword>
<dbReference type="PANTHER" id="PTHR11575">
    <property type="entry name" value="5'-NUCLEOTIDASE-RELATED"/>
    <property type="match status" value="1"/>
</dbReference>
<dbReference type="Pfam" id="PF02872">
    <property type="entry name" value="5_nucleotid_C"/>
    <property type="match status" value="1"/>
</dbReference>
<dbReference type="EMBL" id="BAAADA010000034">
    <property type="protein sequence ID" value="GAA0476977.1"/>
    <property type="molecule type" value="Genomic_DNA"/>
</dbReference>
<gene>
    <name evidence="6" type="ORF">GCM10008936_04120</name>
</gene>
<feature type="region of interest" description="Disordered" evidence="3">
    <location>
        <begin position="31"/>
        <end position="62"/>
    </location>
</feature>
<proteinExistence type="inferred from homology"/>
<protein>
    <submittedName>
        <fullName evidence="6">Bifunctional 2',3'-cyclic-nucleotide 2'-phosphodiesterase/3'-nucleotidase</fullName>
    </submittedName>
</protein>
<accession>A0ABP3KDG7</accession>
<evidence type="ECO:0000259" key="5">
    <source>
        <dbReference type="Pfam" id="PF02872"/>
    </source>
</evidence>
<dbReference type="Gene3D" id="3.90.780.10">
    <property type="entry name" value="5'-Nucleotidase, C-terminal domain"/>
    <property type="match status" value="1"/>
</dbReference>
<evidence type="ECO:0000256" key="1">
    <source>
        <dbReference type="ARBA" id="ARBA00022729"/>
    </source>
</evidence>
<dbReference type="InterPro" id="IPR006146">
    <property type="entry name" value="5'-Nucleotdase_CS"/>
</dbReference>
<dbReference type="InterPro" id="IPR029052">
    <property type="entry name" value="Metallo-depent_PP-like"/>
</dbReference>
<comment type="similarity">
    <text evidence="2">Belongs to the 5'-nucleotidase family.</text>
</comment>
<dbReference type="PROSITE" id="PS00786">
    <property type="entry name" value="5_NUCLEOTIDASE_2"/>
    <property type="match status" value="1"/>
</dbReference>
<evidence type="ECO:0000256" key="3">
    <source>
        <dbReference type="SAM" id="MobiDB-lite"/>
    </source>
</evidence>
<dbReference type="NCBIfam" id="NF006938">
    <property type="entry name" value="PRK09420.1"/>
    <property type="match status" value="1"/>
</dbReference>
<evidence type="ECO:0000313" key="6">
    <source>
        <dbReference type="EMBL" id="GAA0476977.1"/>
    </source>
</evidence>
<keyword evidence="1 2" id="KW-0732">Signal</keyword>
<dbReference type="InterPro" id="IPR006179">
    <property type="entry name" value="5_nucleotidase/apyrase"/>
</dbReference>
<name>A0ABP3KDG7_9LACT</name>
<feature type="compositionally biased region" description="Acidic residues" evidence="3">
    <location>
        <begin position="31"/>
        <end position="61"/>
    </location>
</feature>
<feature type="signal peptide" evidence="2">
    <location>
        <begin position="1"/>
        <end position="24"/>
    </location>
</feature>
<sequence length="646" mass="71727">MLNNKLFPILPTLLTSVALLSACAGTDTDIDEEATQEQDPDQEQVETTEPTETEPAEDTESSETISLAILGTTDIHAHLLPYDYMNDEVDESIGLSKVYTLVEEAREEFDHTLLVDNGDTIQGSILGDTQVEINPVAEDETHVIMEAMNEMGYDSATLGNHEFDFGLDFLDETIADAEFPWLSANVVEPGTKTPVYDPYILVEDEINGNPLTVGVIGFVPPGVMGWNAQHLEGKVEVLEMVDAAEMYVPEMIDEGADLVIAVAHTGIDDGDDQSDNAAIPLSEIEGIDGMILGHHHRHFPMEGEYEAIEGVDVEAGTINGVQAVMPGSWGSHLGVLSYDLTFEDGEWIVESSASEIRSTEEAESHEAIEEIAQEVHEETVEFVNSPVGELAETIHTYFARVESNEVVQLINDAQLAYTEQLKEDGELEEDLPILSAAAPFRAGRRGEYTYVSEGEISIGDINDVYVFPNTLVIVEVNGDQLKNWLEFSALNFNQIDPENEEDQYLVNEEEPSFNFDTIANVTYEFDVTQEVGNRVQNLTYEGEPVDSEDRFYVATNNYRAFGDELDEDVIIALETQTENRQIIIDYVIDHEGPLDLEADQNWTIAPFEPAGNVLFSSSPNAVDYYEDYERIELHEEGADAAQFLYK</sequence>
<dbReference type="InterPro" id="IPR004843">
    <property type="entry name" value="Calcineurin-like_PHP"/>
</dbReference>
<dbReference type="Gene3D" id="3.60.21.10">
    <property type="match status" value="1"/>
</dbReference>